<keyword evidence="4" id="KW-1185">Reference proteome</keyword>
<dbReference type="Pfam" id="PF22936">
    <property type="entry name" value="Pol_BBD"/>
    <property type="match status" value="1"/>
</dbReference>
<dbReference type="Proteomes" id="UP000032141">
    <property type="component" value="Chromosome C4"/>
</dbReference>
<evidence type="ECO:0000313" key="4">
    <source>
        <dbReference type="Proteomes" id="UP000032141"/>
    </source>
</evidence>
<dbReference type="EnsemblPlants" id="Bo4g169550.1">
    <property type="protein sequence ID" value="Bo4g169550.1"/>
    <property type="gene ID" value="Bo4g169550"/>
</dbReference>
<keyword evidence="1" id="KW-0862">Zinc</keyword>
<dbReference type="Pfam" id="PF00098">
    <property type="entry name" value="zf-CCHC"/>
    <property type="match status" value="1"/>
</dbReference>
<dbReference type="PROSITE" id="PS50158">
    <property type="entry name" value="ZF_CCHC"/>
    <property type="match status" value="1"/>
</dbReference>
<dbReference type="InterPro" id="IPR001878">
    <property type="entry name" value="Znf_CCHC"/>
</dbReference>
<proteinExistence type="predicted"/>
<dbReference type="HOGENOM" id="CLU_1941051_0_0_1"/>
<evidence type="ECO:0000256" key="1">
    <source>
        <dbReference type="PROSITE-ProRule" id="PRU00047"/>
    </source>
</evidence>
<reference evidence="3" key="2">
    <citation type="submission" date="2015-03" db="UniProtKB">
        <authorList>
            <consortium name="EnsemblPlants"/>
        </authorList>
    </citation>
    <scope>IDENTIFICATION</scope>
</reference>
<dbReference type="AlphaFoldDB" id="A0A0D3C2X8"/>
<feature type="domain" description="CCHC-type" evidence="2">
    <location>
        <begin position="7"/>
        <end position="22"/>
    </location>
</feature>
<dbReference type="SUPFAM" id="SSF57756">
    <property type="entry name" value="Retrovirus zinc finger-like domains"/>
    <property type="match status" value="1"/>
</dbReference>
<accession>A0A0D3C2X8</accession>
<protein>
    <recommendedName>
        <fullName evidence="2">CCHC-type domain-containing protein</fullName>
    </recommendedName>
</protein>
<dbReference type="SMART" id="SM00343">
    <property type="entry name" value="ZnF_C2HC"/>
    <property type="match status" value="1"/>
</dbReference>
<sequence length="130" mass="15135">MDKKKFKCYRCGKLGHFKRDCRVKLKETNMVESKSHTEDEEWGKCFTVEATHPGTPTTKNLRNDWIVDSGCSHHITGDEKLFSVFNVMTEKKPLLPLIIQSIELRRKGLLSLKEMMRNRSPSRMCTMSLE</sequence>
<dbReference type="InterPro" id="IPR036875">
    <property type="entry name" value="Znf_CCHC_sf"/>
</dbReference>
<dbReference type="GO" id="GO:0008270">
    <property type="term" value="F:zinc ion binding"/>
    <property type="evidence" value="ECO:0007669"/>
    <property type="project" value="UniProtKB-KW"/>
</dbReference>
<keyword evidence="1" id="KW-0863">Zinc-finger</keyword>
<dbReference type="InterPro" id="IPR054722">
    <property type="entry name" value="PolX-like_BBD"/>
</dbReference>
<name>A0A0D3C2X8_BRAOL</name>
<evidence type="ECO:0000313" key="3">
    <source>
        <dbReference type="EnsemblPlants" id="Bo4g169550.1"/>
    </source>
</evidence>
<dbReference type="Gramene" id="Bo4g169550.1">
    <property type="protein sequence ID" value="Bo4g169550.1"/>
    <property type="gene ID" value="Bo4g169550"/>
</dbReference>
<keyword evidence="1" id="KW-0479">Metal-binding</keyword>
<dbReference type="GO" id="GO:0003676">
    <property type="term" value="F:nucleic acid binding"/>
    <property type="evidence" value="ECO:0007669"/>
    <property type="project" value="InterPro"/>
</dbReference>
<reference evidence="3 4" key="1">
    <citation type="journal article" date="2014" name="Genome Biol.">
        <title>Transcriptome and methylome profiling reveals relics of genome dominance in the mesopolyploid Brassica oleracea.</title>
        <authorList>
            <person name="Parkin I.A."/>
            <person name="Koh C."/>
            <person name="Tang H."/>
            <person name="Robinson S.J."/>
            <person name="Kagale S."/>
            <person name="Clarke W.E."/>
            <person name="Town C.D."/>
            <person name="Nixon J."/>
            <person name="Krishnakumar V."/>
            <person name="Bidwell S.L."/>
            <person name="Denoeud F."/>
            <person name="Belcram H."/>
            <person name="Links M.G."/>
            <person name="Just J."/>
            <person name="Clarke C."/>
            <person name="Bender T."/>
            <person name="Huebert T."/>
            <person name="Mason A.S."/>
            <person name="Pires J.C."/>
            <person name="Barker G."/>
            <person name="Moore J."/>
            <person name="Walley P.G."/>
            <person name="Manoli S."/>
            <person name="Batley J."/>
            <person name="Edwards D."/>
            <person name="Nelson M.N."/>
            <person name="Wang X."/>
            <person name="Paterson A.H."/>
            <person name="King G."/>
            <person name="Bancroft I."/>
            <person name="Chalhoub B."/>
            <person name="Sharpe A.G."/>
        </authorList>
    </citation>
    <scope>NUCLEOTIDE SEQUENCE</scope>
    <source>
        <strain evidence="3 4">cv. TO1000</strain>
    </source>
</reference>
<organism evidence="3 4">
    <name type="scientific">Brassica oleracea var. oleracea</name>
    <dbReference type="NCBI Taxonomy" id="109376"/>
    <lineage>
        <taxon>Eukaryota</taxon>
        <taxon>Viridiplantae</taxon>
        <taxon>Streptophyta</taxon>
        <taxon>Embryophyta</taxon>
        <taxon>Tracheophyta</taxon>
        <taxon>Spermatophyta</taxon>
        <taxon>Magnoliopsida</taxon>
        <taxon>eudicotyledons</taxon>
        <taxon>Gunneridae</taxon>
        <taxon>Pentapetalae</taxon>
        <taxon>rosids</taxon>
        <taxon>malvids</taxon>
        <taxon>Brassicales</taxon>
        <taxon>Brassicaceae</taxon>
        <taxon>Brassiceae</taxon>
        <taxon>Brassica</taxon>
    </lineage>
</organism>
<evidence type="ECO:0000259" key="2">
    <source>
        <dbReference type="PROSITE" id="PS50158"/>
    </source>
</evidence>
<dbReference type="Gene3D" id="4.10.60.10">
    <property type="entry name" value="Zinc finger, CCHC-type"/>
    <property type="match status" value="1"/>
</dbReference>